<keyword evidence="1" id="KW-0472">Membrane</keyword>
<feature type="transmembrane region" description="Helical" evidence="1">
    <location>
        <begin position="12"/>
        <end position="30"/>
    </location>
</feature>
<reference evidence="2 3" key="1">
    <citation type="journal article" date="2017" name="Int. J. Syst. Evol. Microbiol.">
        <title>Jeotgalibaca porci sp. nov. and Jeotgalibaca arthritidis sp. nov., isolated from pigs, and emended description of the genus Jeotgalibaca.</title>
        <authorList>
            <person name="Zamora L."/>
            <person name="Perez-Sancho M."/>
            <person name="Dominguez L."/>
            <person name="Fernandez-Garayzabal J.F."/>
            <person name="Vela A.I."/>
        </authorList>
    </citation>
    <scope>NUCLEOTIDE SEQUENCE [LARGE SCALE GENOMIC DNA]</scope>
    <source>
        <strain evidence="2 3">CECT 9157</strain>
    </source>
</reference>
<feature type="transmembrane region" description="Helical" evidence="1">
    <location>
        <begin position="96"/>
        <end position="116"/>
    </location>
</feature>
<dbReference type="EMBL" id="CP049740">
    <property type="protein sequence ID" value="QII82111.1"/>
    <property type="molecule type" value="Genomic_DNA"/>
</dbReference>
<proteinExistence type="predicted"/>
<keyword evidence="3" id="KW-1185">Reference proteome</keyword>
<protein>
    <submittedName>
        <fullName evidence="2">DUF2207 domain-containing protein</fullName>
    </submittedName>
</protein>
<feature type="transmembrane region" description="Helical" evidence="1">
    <location>
        <begin position="42"/>
        <end position="62"/>
    </location>
</feature>
<evidence type="ECO:0000256" key="1">
    <source>
        <dbReference type="SAM" id="Phobius"/>
    </source>
</evidence>
<evidence type="ECO:0000313" key="3">
    <source>
        <dbReference type="Proteomes" id="UP000501451"/>
    </source>
</evidence>
<dbReference type="AlphaFoldDB" id="A0A6G7KA75"/>
<dbReference type="Proteomes" id="UP000501451">
    <property type="component" value="Chromosome"/>
</dbReference>
<accession>A0A6G7KA75</accession>
<sequence length="146" mass="16789">MEKFKAEIQSRNKRVVLAASIIFFVYIYLSRKTGVPDAMNDLVAGYNLGLLIALQVGAIYFITKYNKALKSNDQLKKLYIELHDERKKLIQYKSSVIGMSIFIFILLLATIISGFYNLIVFYTLLGVCLMILITLVFVKLYFLKKI</sequence>
<dbReference type="RefSeq" id="WP_166162144.1">
    <property type="nucleotide sequence ID" value="NZ_CP049740.1"/>
</dbReference>
<feature type="transmembrane region" description="Helical" evidence="1">
    <location>
        <begin position="122"/>
        <end position="142"/>
    </location>
</feature>
<keyword evidence="1" id="KW-0812">Transmembrane</keyword>
<organism evidence="2 3">
    <name type="scientific">Jeotgalibaca arthritidis</name>
    <dbReference type="NCBI Taxonomy" id="1868794"/>
    <lineage>
        <taxon>Bacteria</taxon>
        <taxon>Bacillati</taxon>
        <taxon>Bacillota</taxon>
        <taxon>Bacilli</taxon>
        <taxon>Lactobacillales</taxon>
        <taxon>Carnobacteriaceae</taxon>
        <taxon>Jeotgalibaca</taxon>
    </lineage>
</organism>
<dbReference type="KEGG" id="jar:G7057_06475"/>
<gene>
    <name evidence="2" type="ORF">G7057_06475</name>
</gene>
<name>A0A6G7KA75_9LACT</name>
<keyword evidence="1" id="KW-1133">Transmembrane helix</keyword>
<evidence type="ECO:0000313" key="2">
    <source>
        <dbReference type="EMBL" id="QII82111.1"/>
    </source>
</evidence>